<dbReference type="EMBL" id="CACVKT020004123">
    <property type="protein sequence ID" value="CAC5388055.1"/>
    <property type="molecule type" value="Genomic_DNA"/>
</dbReference>
<evidence type="ECO:0000313" key="4">
    <source>
        <dbReference type="Proteomes" id="UP000507470"/>
    </source>
</evidence>
<keyword evidence="1" id="KW-0812">Transmembrane</keyword>
<keyword evidence="1" id="KW-0472">Membrane</keyword>
<feature type="chain" id="PRO_5026770436" description="MEGF10_11" evidence="2">
    <location>
        <begin position="20"/>
        <end position="223"/>
    </location>
</feature>
<evidence type="ECO:0008006" key="5">
    <source>
        <dbReference type="Google" id="ProtNLM"/>
    </source>
</evidence>
<gene>
    <name evidence="3" type="ORF">MCOR_23340</name>
</gene>
<dbReference type="AlphaFoldDB" id="A0A6J8BVH8"/>
<evidence type="ECO:0000313" key="3">
    <source>
        <dbReference type="EMBL" id="CAC5388055.1"/>
    </source>
</evidence>
<dbReference type="InterPro" id="IPR009030">
    <property type="entry name" value="Growth_fac_rcpt_cys_sf"/>
</dbReference>
<dbReference type="Proteomes" id="UP000507470">
    <property type="component" value="Unassembled WGS sequence"/>
</dbReference>
<organism evidence="3 4">
    <name type="scientific">Mytilus coruscus</name>
    <name type="common">Sea mussel</name>
    <dbReference type="NCBI Taxonomy" id="42192"/>
    <lineage>
        <taxon>Eukaryota</taxon>
        <taxon>Metazoa</taxon>
        <taxon>Spiralia</taxon>
        <taxon>Lophotrochozoa</taxon>
        <taxon>Mollusca</taxon>
        <taxon>Bivalvia</taxon>
        <taxon>Autobranchia</taxon>
        <taxon>Pteriomorphia</taxon>
        <taxon>Mytilida</taxon>
        <taxon>Mytiloidea</taxon>
        <taxon>Mytilidae</taxon>
        <taxon>Mytilinae</taxon>
        <taxon>Mytilus</taxon>
    </lineage>
</organism>
<sequence length="223" mass="24996">MKLYILLLTQLLIIFGNRAGFSQKSDGICYSDSVGYEMCCSHFELIDYICKECEIGYYRITTAKKCEPCPSHLYGKKCASVCKCKENERCDSKNGTCIPWTSTIGTLSEHSTVMQYQNQSTGENERRLGANHTRYIASTNYALLIYMILAGLIIMVLCAVAAVYKYQNKQKNVPQSFPKYGVIDSTPPPIIARSMQPSVFIEVDNRGGAYELIDDNNVLNLGN</sequence>
<proteinExistence type="predicted"/>
<name>A0A6J8BVH8_MYTCO</name>
<dbReference type="Gene3D" id="2.170.300.10">
    <property type="entry name" value="Tie2 ligand-binding domain superfamily"/>
    <property type="match status" value="1"/>
</dbReference>
<evidence type="ECO:0000256" key="1">
    <source>
        <dbReference type="SAM" id="Phobius"/>
    </source>
</evidence>
<keyword evidence="4" id="KW-1185">Reference proteome</keyword>
<evidence type="ECO:0000256" key="2">
    <source>
        <dbReference type="SAM" id="SignalP"/>
    </source>
</evidence>
<keyword evidence="2" id="KW-0732">Signal</keyword>
<dbReference type="SUPFAM" id="SSF57184">
    <property type="entry name" value="Growth factor receptor domain"/>
    <property type="match status" value="1"/>
</dbReference>
<protein>
    <recommendedName>
        <fullName evidence="5">MEGF10_11</fullName>
    </recommendedName>
</protein>
<keyword evidence="1" id="KW-1133">Transmembrane helix</keyword>
<feature type="transmembrane region" description="Helical" evidence="1">
    <location>
        <begin position="141"/>
        <end position="164"/>
    </location>
</feature>
<feature type="signal peptide" evidence="2">
    <location>
        <begin position="1"/>
        <end position="19"/>
    </location>
</feature>
<dbReference type="OrthoDB" id="6125699at2759"/>
<reference evidence="3 4" key="1">
    <citation type="submission" date="2020-06" db="EMBL/GenBank/DDBJ databases">
        <authorList>
            <person name="Li R."/>
            <person name="Bekaert M."/>
        </authorList>
    </citation>
    <scope>NUCLEOTIDE SEQUENCE [LARGE SCALE GENOMIC DNA]</scope>
    <source>
        <strain evidence="4">wild</strain>
    </source>
</reference>
<accession>A0A6J8BVH8</accession>